<organism evidence="1 2">
    <name type="scientific">Ascaris lumbricoides</name>
    <name type="common">Giant roundworm</name>
    <dbReference type="NCBI Taxonomy" id="6252"/>
    <lineage>
        <taxon>Eukaryota</taxon>
        <taxon>Metazoa</taxon>
        <taxon>Ecdysozoa</taxon>
        <taxon>Nematoda</taxon>
        <taxon>Chromadorea</taxon>
        <taxon>Rhabditida</taxon>
        <taxon>Spirurina</taxon>
        <taxon>Ascaridomorpha</taxon>
        <taxon>Ascaridoidea</taxon>
        <taxon>Ascarididae</taxon>
        <taxon>Ascaris</taxon>
    </lineage>
</organism>
<protein>
    <submittedName>
        <fullName evidence="2">Transposase</fullName>
    </submittedName>
</protein>
<evidence type="ECO:0000313" key="2">
    <source>
        <dbReference type="WBParaSite" id="ALUE_0000968801-mRNA-1"/>
    </source>
</evidence>
<name>A0A0M3I0L6_ASCLU</name>
<reference evidence="2" key="1">
    <citation type="submission" date="2017-02" db="UniProtKB">
        <authorList>
            <consortium name="WormBaseParasite"/>
        </authorList>
    </citation>
    <scope>IDENTIFICATION</scope>
</reference>
<keyword evidence="1" id="KW-1185">Reference proteome</keyword>
<dbReference type="WBParaSite" id="ALUE_0000968801-mRNA-1">
    <property type="protein sequence ID" value="ALUE_0000968801-mRNA-1"/>
    <property type="gene ID" value="ALUE_0000968801"/>
</dbReference>
<evidence type="ECO:0000313" key="1">
    <source>
        <dbReference type="Proteomes" id="UP000036681"/>
    </source>
</evidence>
<sequence length="67" mass="7681">MIFRWVGEWSTRTQARKRIAVELNVEVKRKTIARLSSLPLPFPVTRSPFGLNAISPICSSQHPMFVK</sequence>
<accession>A0A0M3I0L6</accession>
<dbReference type="Proteomes" id="UP000036681">
    <property type="component" value="Unplaced"/>
</dbReference>
<proteinExistence type="predicted"/>
<dbReference type="AlphaFoldDB" id="A0A0M3I0L6"/>